<keyword evidence="6" id="KW-0049">Antioxidant</keyword>
<evidence type="ECO:0000256" key="4">
    <source>
        <dbReference type="ARBA" id="ARBA00023157"/>
    </source>
</evidence>
<evidence type="ECO:0000313" key="11">
    <source>
        <dbReference type="EMBL" id="AZL94367.1"/>
    </source>
</evidence>
<name>A0A3Q8UBN2_9APIC</name>
<reference evidence="11" key="1">
    <citation type="journal article" date="2018" name="Genome Biol. Evol.">
        <title>Nephromyces encodes a urate metabolism pathway and predicted peroxisomes, demonstrating these are not ancient losses of apicomplexans.</title>
        <authorList>
            <person name="Paight C."/>
            <person name="Slamovits C.H."/>
            <person name="Saffo M.B."/>
            <person name="Lane C.E."/>
        </authorList>
    </citation>
    <scope>NUCLEOTIDE SEQUENCE</scope>
    <source>
        <strain evidence="10">Neph403</strain>
        <strain evidence="11">Neph404</strain>
    </source>
</reference>
<dbReference type="PANTHER" id="PTHR10681">
    <property type="entry name" value="THIOREDOXIN PEROXIDASE"/>
    <property type="match status" value="1"/>
</dbReference>
<keyword evidence="6" id="KW-0575">Peroxidase</keyword>
<dbReference type="GO" id="GO:0045454">
    <property type="term" value="P:cell redox homeostasis"/>
    <property type="evidence" value="ECO:0007669"/>
    <property type="project" value="TreeGrafter"/>
</dbReference>
<dbReference type="CDD" id="cd03015">
    <property type="entry name" value="PRX_Typ2cys"/>
    <property type="match status" value="1"/>
</dbReference>
<dbReference type="PROSITE" id="PS51352">
    <property type="entry name" value="THIOREDOXIN_2"/>
    <property type="match status" value="1"/>
</dbReference>
<dbReference type="SUPFAM" id="SSF52833">
    <property type="entry name" value="Thioredoxin-like"/>
    <property type="match status" value="1"/>
</dbReference>
<dbReference type="GO" id="GO:0042744">
    <property type="term" value="P:hydrogen peroxide catabolic process"/>
    <property type="evidence" value="ECO:0007669"/>
    <property type="project" value="TreeGrafter"/>
</dbReference>
<evidence type="ECO:0000256" key="3">
    <source>
        <dbReference type="ARBA" id="ARBA00023002"/>
    </source>
</evidence>
<dbReference type="GO" id="GO:0008379">
    <property type="term" value="F:thioredoxin peroxidase activity"/>
    <property type="evidence" value="ECO:0007669"/>
    <property type="project" value="TreeGrafter"/>
</dbReference>
<proteinExistence type="evidence at transcript level"/>
<keyword evidence="4" id="KW-1015">Disulfide bond</keyword>
<dbReference type="FunFam" id="3.40.30.10:FF:000002">
    <property type="entry name" value="Alkyl hydroperoxide reductase C"/>
    <property type="match status" value="1"/>
</dbReference>
<evidence type="ECO:0000256" key="1">
    <source>
        <dbReference type="ARBA" id="ARBA00004496"/>
    </source>
</evidence>
<accession>A0A3Q8UBN2</accession>
<dbReference type="PANTHER" id="PTHR10681:SF164">
    <property type="entry name" value="THIOREDOXIN PEROXIDASE 1"/>
    <property type="match status" value="1"/>
</dbReference>
<dbReference type="GO" id="GO:0005829">
    <property type="term" value="C:cytosol"/>
    <property type="evidence" value="ECO:0007669"/>
    <property type="project" value="TreeGrafter"/>
</dbReference>
<dbReference type="EMBL" id="MK266173">
    <property type="protein sequence ID" value="AZL94367.1"/>
    <property type="molecule type" value="mRNA"/>
</dbReference>
<dbReference type="InterPro" id="IPR050217">
    <property type="entry name" value="Peroxiredoxin"/>
</dbReference>
<dbReference type="InterPro" id="IPR036249">
    <property type="entry name" value="Thioredoxin-like_sf"/>
</dbReference>
<dbReference type="InterPro" id="IPR019479">
    <property type="entry name" value="Peroxiredoxin_C"/>
</dbReference>
<dbReference type="GO" id="GO:0006979">
    <property type="term" value="P:response to oxidative stress"/>
    <property type="evidence" value="ECO:0007669"/>
    <property type="project" value="TreeGrafter"/>
</dbReference>
<dbReference type="GO" id="GO:0033554">
    <property type="term" value="P:cellular response to stress"/>
    <property type="evidence" value="ECO:0007669"/>
    <property type="project" value="TreeGrafter"/>
</dbReference>
<dbReference type="PIRSF" id="PIRSF000239">
    <property type="entry name" value="AHPC"/>
    <property type="match status" value="1"/>
</dbReference>
<evidence type="ECO:0000256" key="2">
    <source>
        <dbReference type="ARBA" id="ARBA00022490"/>
    </source>
</evidence>
<keyword evidence="5 6" id="KW-0676">Redox-active center</keyword>
<dbReference type="EMBL" id="MK266172">
    <property type="protein sequence ID" value="AZL94366.1"/>
    <property type="molecule type" value="mRNA"/>
</dbReference>
<keyword evidence="3 6" id="KW-0560">Oxidoreductase</keyword>
<dbReference type="AlphaFoldDB" id="A0A3Q8UBN2"/>
<comment type="similarity">
    <text evidence="6">Belongs to the peroxiredoxin family.</text>
</comment>
<dbReference type="Pfam" id="PF10417">
    <property type="entry name" value="1-cysPrx_C"/>
    <property type="match status" value="1"/>
</dbReference>
<evidence type="ECO:0000259" key="9">
    <source>
        <dbReference type="PROSITE" id="PS51352"/>
    </source>
</evidence>
<evidence type="ECO:0000256" key="7">
    <source>
        <dbReference type="PIRSR" id="PIRSR000239-1"/>
    </source>
</evidence>
<organism evidence="11">
    <name type="scientific">Nephromyces sp. MMRI</name>
    <dbReference type="NCBI Taxonomy" id="2496275"/>
    <lineage>
        <taxon>Eukaryota</taxon>
        <taxon>Sar</taxon>
        <taxon>Alveolata</taxon>
        <taxon>Apicomplexa</taxon>
        <taxon>Aconoidasida</taxon>
        <taxon>Nephromycida</taxon>
        <taxon>Nephromyces</taxon>
    </lineage>
</organism>
<evidence type="ECO:0000256" key="6">
    <source>
        <dbReference type="PIRNR" id="PIRNR000239"/>
    </source>
</evidence>
<dbReference type="InterPro" id="IPR013766">
    <property type="entry name" value="Thioredoxin_domain"/>
</dbReference>
<feature type="domain" description="Thioredoxin" evidence="9">
    <location>
        <begin position="2"/>
        <end position="161"/>
    </location>
</feature>
<evidence type="ECO:0000256" key="8">
    <source>
        <dbReference type="SAM" id="MobiDB-lite"/>
    </source>
</evidence>
<protein>
    <submittedName>
        <fullName evidence="11">Peroxiredoxin 1</fullName>
    </submittedName>
</protein>
<comment type="subcellular location">
    <subcellularLocation>
        <location evidence="1">Cytoplasm</location>
    </subcellularLocation>
</comment>
<dbReference type="Gene3D" id="3.40.30.10">
    <property type="entry name" value="Glutaredoxin"/>
    <property type="match status" value="1"/>
</dbReference>
<dbReference type="Pfam" id="PF00578">
    <property type="entry name" value="AhpC-TSA"/>
    <property type="match status" value="1"/>
</dbReference>
<keyword evidence="2" id="KW-0963">Cytoplasm</keyword>
<feature type="active site" description="Cysteine sulfenic acid (-SOH) intermediate; for peroxidase activity" evidence="7">
    <location>
        <position position="49"/>
    </location>
</feature>
<dbReference type="InterPro" id="IPR024706">
    <property type="entry name" value="Peroxiredoxin_AhpC-typ"/>
</dbReference>
<dbReference type="InterPro" id="IPR000866">
    <property type="entry name" value="AhpC/TSA"/>
</dbReference>
<feature type="region of interest" description="Disordered" evidence="8">
    <location>
        <begin position="176"/>
        <end position="198"/>
    </location>
</feature>
<sequence length="198" mass="22405">MVLVSQEAPKFSLEAFLPSNEFGKISLDDYIGEKWVLLFFYPFDFTFVCPSEIIAFSNYIEEFEKRDVQILGCSVDSKFAHRVWTRMTPQEGGIGNIKFPLLADVSKTCAESYNVLHKEGMALRGTFLIDKSGLLQASSTYNSSIGRSIEETLRMIDACQHYEKYGEVCPANWKKGKKAMKPSPQGISEYLTNGKENH</sequence>
<evidence type="ECO:0000256" key="5">
    <source>
        <dbReference type="ARBA" id="ARBA00023284"/>
    </source>
</evidence>
<evidence type="ECO:0000313" key="10">
    <source>
        <dbReference type="EMBL" id="AZL94366.1"/>
    </source>
</evidence>
<comment type="function">
    <text evidence="6">Thiol-specific peroxidase that catalyzes the reduction of hydrogen peroxide and organic hydroperoxides to water and alcohols, respectively.</text>
</comment>